<keyword evidence="1" id="KW-0479">Metal-binding</keyword>
<evidence type="ECO:0000313" key="4">
    <source>
        <dbReference type="Proteomes" id="UP000272400"/>
    </source>
</evidence>
<dbReference type="RefSeq" id="WP_123661606.1">
    <property type="nucleotide sequence ID" value="NZ_RJKE01000001.1"/>
</dbReference>
<keyword evidence="1" id="KW-0862">Zinc</keyword>
<comment type="caution">
    <text evidence="3">The sequence shown here is derived from an EMBL/GenBank/DDBJ whole genome shotgun (WGS) entry which is preliminary data.</text>
</comment>
<name>A0A3N1CMQ4_9ACTN</name>
<organism evidence="3 4">
    <name type="scientific">Actinocorallia herbida</name>
    <dbReference type="NCBI Taxonomy" id="58109"/>
    <lineage>
        <taxon>Bacteria</taxon>
        <taxon>Bacillati</taxon>
        <taxon>Actinomycetota</taxon>
        <taxon>Actinomycetes</taxon>
        <taxon>Streptosporangiales</taxon>
        <taxon>Thermomonosporaceae</taxon>
        <taxon>Actinocorallia</taxon>
    </lineage>
</organism>
<dbReference type="InterPro" id="IPR046053">
    <property type="entry name" value="DUF6011"/>
</dbReference>
<evidence type="ECO:0000256" key="1">
    <source>
        <dbReference type="PROSITE-ProRule" id="PRU00325"/>
    </source>
</evidence>
<accession>A0A3N1CMQ4</accession>
<keyword evidence="4" id="KW-1185">Reference proteome</keyword>
<protein>
    <recommendedName>
        <fullName evidence="2">SWIM-type domain-containing protein</fullName>
    </recommendedName>
</protein>
<dbReference type="OrthoDB" id="3213965at2"/>
<dbReference type="Pfam" id="PF19474">
    <property type="entry name" value="DUF6011"/>
    <property type="match status" value="1"/>
</dbReference>
<sequence length="112" mass="12313">MTTTTTTTVKCERCHRPLTDPKRAALGIGRHCARIRRQEAATLAFKPAQVEKARELIEQRAIVPLRGRRVFAVIASNGVDRYLTAPHACNCPAGLKAKHTCYHRVAAVLLAA</sequence>
<dbReference type="Proteomes" id="UP000272400">
    <property type="component" value="Unassembled WGS sequence"/>
</dbReference>
<proteinExistence type="predicted"/>
<gene>
    <name evidence="3" type="ORF">EDD29_0078</name>
</gene>
<keyword evidence="1" id="KW-0863">Zinc-finger</keyword>
<dbReference type="InterPro" id="IPR007527">
    <property type="entry name" value="Znf_SWIM"/>
</dbReference>
<evidence type="ECO:0000259" key="2">
    <source>
        <dbReference type="PROSITE" id="PS50966"/>
    </source>
</evidence>
<reference evidence="3 4" key="1">
    <citation type="submission" date="2018-11" db="EMBL/GenBank/DDBJ databases">
        <title>Sequencing the genomes of 1000 actinobacteria strains.</title>
        <authorList>
            <person name="Klenk H.-P."/>
        </authorList>
    </citation>
    <scope>NUCLEOTIDE SEQUENCE [LARGE SCALE GENOMIC DNA]</scope>
    <source>
        <strain evidence="3 4">DSM 44254</strain>
    </source>
</reference>
<feature type="domain" description="SWIM-type" evidence="2">
    <location>
        <begin position="71"/>
        <end position="112"/>
    </location>
</feature>
<dbReference type="AlphaFoldDB" id="A0A3N1CMQ4"/>
<dbReference type="EMBL" id="RJKE01000001">
    <property type="protein sequence ID" value="ROO82597.1"/>
    <property type="molecule type" value="Genomic_DNA"/>
</dbReference>
<dbReference type="PROSITE" id="PS50966">
    <property type="entry name" value="ZF_SWIM"/>
    <property type="match status" value="1"/>
</dbReference>
<dbReference type="GO" id="GO:0008270">
    <property type="term" value="F:zinc ion binding"/>
    <property type="evidence" value="ECO:0007669"/>
    <property type="project" value="UniProtKB-KW"/>
</dbReference>
<evidence type="ECO:0000313" key="3">
    <source>
        <dbReference type="EMBL" id="ROO82597.1"/>
    </source>
</evidence>